<evidence type="ECO:0000313" key="4">
    <source>
        <dbReference type="Proteomes" id="UP000516260"/>
    </source>
</evidence>
<dbReference type="PANTHER" id="PTHR14882:SF3">
    <property type="entry name" value="COILED-COIL DOMAIN CONTAINING 92B"/>
    <property type="match status" value="1"/>
</dbReference>
<dbReference type="Proteomes" id="UP000516260">
    <property type="component" value="Chromosome 11"/>
</dbReference>
<protein>
    <recommendedName>
        <fullName evidence="2">CCDC92/74 N-terminal domain-containing protein</fullName>
    </recommendedName>
</protein>
<evidence type="ECO:0000313" key="3">
    <source>
        <dbReference type="EMBL" id="TNN01886.1"/>
    </source>
</evidence>
<keyword evidence="4" id="KW-1185">Reference proteome</keyword>
<keyword evidence="1" id="KW-0175">Coiled coil</keyword>
<reference evidence="3 4" key="1">
    <citation type="submission" date="2019-04" db="EMBL/GenBank/DDBJ databases">
        <title>The sequence and de novo assembly of Takifugu bimaculatus genome using PacBio and Hi-C technologies.</title>
        <authorList>
            <person name="Xu P."/>
            <person name="Liu B."/>
            <person name="Zhou Z."/>
        </authorList>
    </citation>
    <scope>NUCLEOTIDE SEQUENCE [LARGE SCALE GENOMIC DNA]</scope>
    <source>
        <strain evidence="3">TB-2018</strain>
        <tissue evidence="3">Muscle</tissue>
    </source>
</reference>
<dbReference type="Pfam" id="PF14916">
    <property type="entry name" value="CCDC92"/>
    <property type="match status" value="1"/>
</dbReference>
<feature type="domain" description="CCDC92/74 N-terminal" evidence="2">
    <location>
        <begin position="9"/>
        <end position="58"/>
    </location>
</feature>
<dbReference type="EMBL" id="SWLE01000003">
    <property type="protein sequence ID" value="TNN01886.1"/>
    <property type="molecule type" value="Genomic_DNA"/>
</dbReference>
<dbReference type="InterPro" id="IPR040370">
    <property type="entry name" value="CCDC74A/CCDC74B/CCDC92"/>
</dbReference>
<gene>
    <name evidence="3" type="ORF">fugu_011268</name>
</gene>
<evidence type="ECO:0000259" key="2">
    <source>
        <dbReference type="Pfam" id="PF14916"/>
    </source>
</evidence>
<evidence type="ECO:0000256" key="1">
    <source>
        <dbReference type="ARBA" id="ARBA00023054"/>
    </source>
</evidence>
<organism evidence="3 4">
    <name type="scientific">Takifugu bimaculatus</name>
    <dbReference type="NCBI Taxonomy" id="433685"/>
    <lineage>
        <taxon>Eukaryota</taxon>
        <taxon>Metazoa</taxon>
        <taxon>Chordata</taxon>
        <taxon>Craniata</taxon>
        <taxon>Vertebrata</taxon>
        <taxon>Euteleostomi</taxon>
        <taxon>Actinopterygii</taxon>
        <taxon>Neopterygii</taxon>
        <taxon>Teleostei</taxon>
        <taxon>Neoteleostei</taxon>
        <taxon>Acanthomorphata</taxon>
        <taxon>Eupercaria</taxon>
        <taxon>Tetraodontiformes</taxon>
        <taxon>Tetradontoidea</taxon>
        <taxon>Tetraodontidae</taxon>
        <taxon>Takifugu</taxon>
    </lineage>
</organism>
<comment type="caution">
    <text evidence="3">The sequence shown here is derived from an EMBL/GenBank/DDBJ whole genome shotgun (WGS) entry which is preliminary data.</text>
</comment>
<name>A0A4Z2CCI7_9TELE</name>
<sequence length="131" mass="15123">MAEESSLPHQIRTAERSVVFLRQEHLTLLHGLHLEILSLQKRCSELTTELKTMPQGKSQIELQEEEELLENRCQRVGSRLAERESTLAELQKELTQKGALVGALRANLKEKERHFLEELKAPQSLLQHPQR</sequence>
<dbReference type="InterPro" id="IPR039496">
    <property type="entry name" value="CCDC92/74_N"/>
</dbReference>
<accession>A0A4Z2CCI7</accession>
<dbReference type="AlphaFoldDB" id="A0A4Z2CCI7"/>
<dbReference type="PANTHER" id="PTHR14882">
    <property type="entry name" value="COILED-COIL DOMAIN-CONTAINING 74A"/>
    <property type="match status" value="1"/>
</dbReference>
<proteinExistence type="predicted"/>